<keyword evidence="10" id="KW-1185">Reference proteome</keyword>
<keyword evidence="4 8" id="KW-0812">Transmembrane</keyword>
<evidence type="ECO:0000256" key="8">
    <source>
        <dbReference type="SAM" id="Phobius"/>
    </source>
</evidence>
<dbReference type="AlphaFoldDB" id="A0A1I1B7F5"/>
<dbReference type="RefSeq" id="WP_092898815.1">
    <property type="nucleotide sequence ID" value="NZ_FOKK01000011.1"/>
</dbReference>
<feature type="transmembrane region" description="Helical" evidence="8">
    <location>
        <begin position="79"/>
        <end position="97"/>
    </location>
</feature>
<dbReference type="GO" id="GO:0005886">
    <property type="term" value="C:plasma membrane"/>
    <property type="evidence" value="ECO:0007669"/>
    <property type="project" value="UniProtKB-SubCell"/>
</dbReference>
<dbReference type="InterPro" id="IPR024194">
    <property type="entry name" value="Ac/AlaTfrase_AlgI/DltB"/>
</dbReference>
<keyword evidence="7 9" id="KW-0012">Acyltransferase</keyword>
<organism evidence="9 10">
    <name type="scientific">Algoriphagus aquimarinus</name>
    <dbReference type="NCBI Taxonomy" id="237018"/>
    <lineage>
        <taxon>Bacteria</taxon>
        <taxon>Pseudomonadati</taxon>
        <taxon>Bacteroidota</taxon>
        <taxon>Cytophagia</taxon>
        <taxon>Cytophagales</taxon>
        <taxon>Cyclobacteriaceae</taxon>
        <taxon>Algoriphagus</taxon>
    </lineage>
</organism>
<feature type="transmembrane region" description="Helical" evidence="8">
    <location>
        <begin position="414"/>
        <end position="433"/>
    </location>
</feature>
<dbReference type="OrthoDB" id="9805788at2"/>
<gene>
    <name evidence="9" type="ORF">SAMN04489723_111107</name>
</gene>
<keyword evidence="5 8" id="KW-1133">Transmembrane helix</keyword>
<feature type="transmembrane region" description="Helical" evidence="8">
    <location>
        <begin position="51"/>
        <end position="67"/>
    </location>
</feature>
<dbReference type="GO" id="GO:0042121">
    <property type="term" value="P:alginic acid biosynthetic process"/>
    <property type="evidence" value="ECO:0007669"/>
    <property type="project" value="InterPro"/>
</dbReference>
<evidence type="ECO:0000256" key="3">
    <source>
        <dbReference type="ARBA" id="ARBA00022475"/>
    </source>
</evidence>
<sequence>MLFNSLDFAVFLPIVFVLYWFVFKNSLRSQNFLIVIASYFFYGWWDWRFLALIVFSTLVDFIVGKQLDKVEDRHIRKCLLVFSILINIGFLGFFKYYNFFLDNFITAFTFMGMPIKANTLNIILPVGISFYTFQTMSYSIDVYRRKLVATKDLVAFSAFVSFFPQLVAGPIERASNLLPQFFERRKFDYLQAKDGLRQVLWGLFKKIVIADNCAEFANTIFNNSSDYGGSTLVLGAVFFTFQIYGDFSGYSDIAIGTSRLFGFNLMQNFAFPYFSRDIAEFWRRWHISLSTWFRDYLYIPLGGSKGSKGQQIRNIFIIFLVSGFWHGANWTFIVWGALNAIYFIPLLLFGTNRKNLETVAMDKKRPSLREFSSILGTFSLTVFAWIFFRAEDMSHALSYISGIFTTQLFQVPDFSVFPGALTLLLLIAGFLLVEWKGRFGQYAICRMQAIPSKARRWSIYFLIILIIDIFGNTSEEIEFIYFHF</sequence>
<keyword evidence="7 9" id="KW-0808">Transferase</keyword>
<dbReference type="GO" id="GO:0016746">
    <property type="term" value="F:acyltransferase activity"/>
    <property type="evidence" value="ECO:0007669"/>
    <property type="project" value="UniProtKB-KW"/>
</dbReference>
<evidence type="ECO:0000313" key="9">
    <source>
        <dbReference type="EMBL" id="SFB46315.1"/>
    </source>
</evidence>
<accession>A0A1I1B7F5</accession>
<feature type="transmembrane region" description="Helical" evidence="8">
    <location>
        <begin position="153"/>
        <end position="171"/>
    </location>
</feature>
<comment type="similarity">
    <text evidence="2 7">Belongs to the membrane-bound acyltransferase family.</text>
</comment>
<comment type="subcellular location">
    <subcellularLocation>
        <location evidence="1">Cell membrane</location>
        <topology evidence="1">Multi-pass membrane protein</topology>
    </subcellularLocation>
</comment>
<evidence type="ECO:0000256" key="6">
    <source>
        <dbReference type="ARBA" id="ARBA00023136"/>
    </source>
</evidence>
<evidence type="ECO:0000313" key="10">
    <source>
        <dbReference type="Proteomes" id="UP000198790"/>
    </source>
</evidence>
<dbReference type="InterPro" id="IPR028362">
    <property type="entry name" value="AlgI"/>
</dbReference>
<evidence type="ECO:0000256" key="2">
    <source>
        <dbReference type="ARBA" id="ARBA00010323"/>
    </source>
</evidence>
<feature type="transmembrane region" description="Helical" evidence="8">
    <location>
        <begin position="332"/>
        <end position="350"/>
    </location>
</feature>
<evidence type="ECO:0000256" key="1">
    <source>
        <dbReference type="ARBA" id="ARBA00004651"/>
    </source>
</evidence>
<feature type="transmembrane region" description="Helical" evidence="8">
    <location>
        <begin position="371"/>
        <end position="388"/>
    </location>
</feature>
<evidence type="ECO:0000256" key="4">
    <source>
        <dbReference type="ARBA" id="ARBA00022692"/>
    </source>
</evidence>
<name>A0A1I1B7F5_9BACT</name>
<dbReference type="EMBL" id="FOKK01000011">
    <property type="protein sequence ID" value="SFB46315.1"/>
    <property type="molecule type" value="Genomic_DNA"/>
</dbReference>
<feature type="transmembrane region" description="Helical" evidence="8">
    <location>
        <begin position="117"/>
        <end position="133"/>
    </location>
</feature>
<feature type="transmembrane region" description="Helical" evidence="8">
    <location>
        <begin position="454"/>
        <end position="471"/>
    </location>
</feature>
<dbReference type="PIRSF" id="PIRSF016636">
    <property type="entry name" value="AlgI_DltB"/>
    <property type="match status" value="1"/>
</dbReference>
<feature type="transmembrane region" description="Helical" evidence="8">
    <location>
        <begin position="6"/>
        <end position="22"/>
    </location>
</feature>
<evidence type="ECO:0000256" key="5">
    <source>
        <dbReference type="ARBA" id="ARBA00022989"/>
    </source>
</evidence>
<dbReference type="Proteomes" id="UP000198790">
    <property type="component" value="Unassembled WGS sequence"/>
</dbReference>
<evidence type="ECO:0000256" key="7">
    <source>
        <dbReference type="PIRNR" id="PIRNR016636"/>
    </source>
</evidence>
<dbReference type="Pfam" id="PF03062">
    <property type="entry name" value="MBOAT"/>
    <property type="match status" value="1"/>
</dbReference>
<keyword evidence="3 7" id="KW-1003">Cell membrane</keyword>
<reference evidence="9 10" key="1">
    <citation type="submission" date="2016-10" db="EMBL/GenBank/DDBJ databases">
        <authorList>
            <person name="de Groot N.N."/>
        </authorList>
    </citation>
    <scope>NUCLEOTIDE SEQUENCE [LARGE SCALE GENOMIC DNA]</scope>
    <source>
        <strain evidence="9 10">DSM 23399</strain>
    </source>
</reference>
<dbReference type="PIRSF" id="PIRSF500217">
    <property type="entry name" value="AlgI"/>
    <property type="match status" value="1"/>
</dbReference>
<dbReference type="STRING" id="237018.SAMN04489723_111107"/>
<dbReference type="PANTHER" id="PTHR13285">
    <property type="entry name" value="ACYLTRANSFERASE"/>
    <property type="match status" value="1"/>
</dbReference>
<dbReference type="InterPro" id="IPR051085">
    <property type="entry name" value="MB_O-acyltransferase"/>
</dbReference>
<dbReference type="PANTHER" id="PTHR13285:SF18">
    <property type="entry name" value="PROTEIN-CYSTEINE N-PALMITOYLTRANSFERASE RASP"/>
    <property type="match status" value="1"/>
</dbReference>
<dbReference type="InterPro" id="IPR004299">
    <property type="entry name" value="MBOAT_fam"/>
</dbReference>
<proteinExistence type="inferred from homology"/>
<protein>
    <submittedName>
        <fullName evidence="9">D-alanyl-lipoteichoic acid acyltransferase DltB, MBOAT superfamily</fullName>
    </submittedName>
</protein>
<keyword evidence="6 7" id="KW-0472">Membrane</keyword>